<comment type="caution">
    <text evidence="2">The sequence shown here is derived from an EMBL/GenBank/DDBJ whole genome shotgun (WGS) entry which is preliminary data.</text>
</comment>
<keyword evidence="3" id="KW-1185">Reference proteome</keyword>
<evidence type="ECO:0008006" key="4">
    <source>
        <dbReference type="Google" id="ProtNLM"/>
    </source>
</evidence>
<dbReference type="OrthoDB" id="7594468at2"/>
<accession>A0A5C6UGE8</accession>
<name>A0A5C6UGE8_9SPHN</name>
<dbReference type="AlphaFoldDB" id="A0A5C6UGE8"/>
<proteinExistence type="predicted"/>
<evidence type="ECO:0000313" key="2">
    <source>
        <dbReference type="EMBL" id="TXC71301.1"/>
    </source>
</evidence>
<feature type="region of interest" description="Disordered" evidence="1">
    <location>
        <begin position="1"/>
        <end position="25"/>
    </location>
</feature>
<dbReference type="CDD" id="cd01983">
    <property type="entry name" value="SIMIBI"/>
    <property type="match status" value="1"/>
</dbReference>
<dbReference type="PANTHER" id="PTHR46844">
    <property type="entry name" value="SLR5058 PROTEIN"/>
    <property type="match status" value="1"/>
</dbReference>
<dbReference type="EMBL" id="VOQR01000001">
    <property type="protein sequence ID" value="TXC71301.1"/>
    <property type="molecule type" value="Genomic_DNA"/>
</dbReference>
<protein>
    <recommendedName>
        <fullName evidence="4">NACHT domain-containing protein</fullName>
    </recommendedName>
</protein>
<sequence length="1221" mass="130486">MALPKKSGASVPVKKTASKAKKPGGGIAAAGGTNFQATLTAVAAAHLLAGKPLGWLRGVVDDTPIAIWAESEGPGDDLRLELADGRVVEVQAKKGLQKGAALWEALDALALALASGSLGYGVLAVAPDSSGTVRGELARDIERISQGRTDMLSGIGKDWLARLLKDGLDPQLVCSRLRVQVVHGLAADDVDRRLASTLLAATCKTAADADHVWQVLYEDAVTMMEQRGRADMPRLIRLLTSNGIVLSDSDGAAGIASRLARWVMETRDGFTLSATRKRLPLSALIDMLMVKIPFELPPAESAHKALARYHDGSLGGPRSDREYDAEWTGRFRRRAVIQAGPGLGKSTLATKLAYEYASDGYPVLLVSLKQVAAAMLRGEGFESALKKLGLDGSPVTVEAFDRARLSDIVVIADGLDDCGARHEAVAAGIQAYAVGHPRARIIVTTRPIGYTSTQLSQWQHYRLIAPSSSSGSYNLGSLLAALSDESSRGEAHELARKELEGTSNPNAIAISPLALGMAASLLHRQGCLPETRPKLYEQLIALFESGDGIERPEDLSAQIAGYVLDVLGWTVVGDPLVAKVSLVDRGAQELATALGKTKLAATSIVEAALRYWERAGLIEAVHHDGVEMLTFVHKTFAEFAAARHIVGMEPEARAGELARIIELPDWTEVTTFASGLGYGNDIARQFLARGSAGYDGQVERALAVAIDPDARTDDTVASELAIMAFDAIEAGAKKKFAIGVAVMKLAARRSAVVLPLAAERLEAKDFPTRLTAWACSVSADKTGFSADRLEAALADLLPNTDSRYSKGGMFVLRPTDDLDLVGAVGIAALEAQPPAAMEAFAELYLRHEAFQGSNTQSRIARILGAHGLSYSALRALETGGKSLMDRFLNPPEDECRAHNRALRALAVAVALDEDSAQPKPDYPFERFLQFAGYYSLSEFGRVNERDLGQWSDPYDESAVETAMRAMVAISTIDGATLAKEAREVVRFLDLDPIAKPYALHFPTIDMPRLEWDKASALAMEKGHLETAVRHGSKWLAYVAGNLLESVEITQDDARRILAGARGASLWAGAEIAHAKLSAKSATEVLVERLSSPLSWGAEYIFGVLEHLRPPVTEGLSAAIALGLDDRYASTVTAAAELGLALVEDGQVIDATPAAASYADWQAHEAKKPDKNVQGPSPLEALLKLRIALGDLDNAALTEALGDQRSDVRKVAEAERDKRKQA</sequence>
<dbReference type="PANTHER" id="PTHR46844:SF1">
    <property type="entry name" value="SLR5058 PROTEIN"/>
    <property type="match status" value="1"/>
</dbReference>
<evidence type="ECO:0000313" key="3">
    <source>
        <dbReference type="Proteomes" id="UP000321250"/>
    </source>
</evidence>
<evidence type="ECO:0000256" key="1">
    <source>
        <dbReference type="SAM" id="MobiDB-lite"/>
    </source>
</evidence>
<dbReference type="RefSeq" id="WP_147082452.1">
    <property type="nucleotide sequence ID" value="NZ_VOQR01000001.1"/>
</dbReference>
<dbReference type="InterPro" id="IPR027417">
    <property type="entry name" value="P-loop_NTPase"/>
</dbReference>
<organism evidence="2 3">
    <name type="scientific">Sphingomonas ginsenosidivorax</name>
    <dbReference type="NCBI Taxonomy" id="862135"/>
    <lineage>
        <taxon>Bacteria</taxon>
        <taxon>Pseudomonadati</taxon>
        <taxon>Pseudomonadota</taxon>
        <taxon>Alphaproteobacteria</taxon>
        <taxon>Sphingomonadales</taxon>
        <taxon>Sphingomonadaceae</taxon>
        <taxon>Sphingomonas</taxon>
    </lineage>
</organism>
<dbReference type="SUPFAM" id="SSF52540">
    <property type="entry name" value="P-loop containing nucleoside triphosphate hydrolases"/>
    <property type="match status" value="1"/>
</dbReference>
<dbReference type="Gene3D" id="3.40.50.300">
    <property type="entry name" value="P-loop containing nucleotide triphosphate hydrolases"/>
    <property type="match status" value="1"/>
</dbReference>
<dbReference type="Proteomes" id="UP000321250">
    <property type="component" value="Unassembled WGS sequence"/>
</dbReference>
<reference evidence="2 3" key="1">
    <citation type="journal article" date="2013" name="Antonie Van Leeuwenhoek">
        <title>Sphingomonas ginsenosidivorax sp. nov., with the ability to transform ginsenosides.</title>
        <authorList>
            <person name="Jin X.F."/>
            <person name="Kim J.K."/>
            <person name="Liu Q.M."/>
            <person name="Kang M.S."/>
            <person name="He D."/>
            <person name="Jin F.X."/>
            <person name="Kim S.C."/>
            <person name="Im W.T."/>
        </authorList>
    </citation>
    <scope>NUCLEOTIDE SEQUENCE [LARGE SCALE GENOMIC DNA]</scope>
    <source>
        <strain evidence="2 3">KHI67</strain>
    </source>
</reference>
<gene>
    <name evidence="2" type="ORF">FSB78_10375</name>
</gene>